<feature type="domain" description="ShKT" evidence="1">
    <location>
        <begin position="192"/>
        <end position="228"/>
    </location>
</feature>
<dbReference type="WBParaSite" id="scf7180000416267.g215">
    <property type="protein sequence ID" value="scf7180000416267.g215"/>
    <property type="gene ID" value="scf7180000416267.g215"/>
</dbReference>
<keyword evidence="2" id="KW-1185">Reference proteome</keyword>
<reference evidence="3" key="1">
    <citation type="submission" date="2022-11" db="UniProtKB">
        <authorList>
            <consortium name="WormBaseParasite"/>
        </authorList>
    </citation>
    <scope>IDENTIFICATION</scope>
</reference>
<proteinExistence type="predicted"/>
<name>A0A915NAW0_9BILA</name>
<evidence type="ECO:0000259" key="1">
    <source>
        <dbReference type="Pfam" id="PF01549"/>
    </source>
</evidence>
<protein>
    <submittedName>
        <fullName evidence="3">ShKT domain-containing protein</fullName>
    </submittedName>
</protein>
<dbReference type="AlphaFoldDB" id="A0A915NAW0"/>
<dbReference type="Pfam" id="PF01549">
    <property type="entry name" value="ShK"/>
    <property type="match status" value="2"/>
</dbReference>
<accession>A0A915NAW0</accession>
<dbReference type="Proteomes" id="UP000887560">
    <property type="component" value="Unplaced"/>
</dbReference>
<evidence type="ECO:0000313" key="2">
    <source>
        <dbReference type="Proteomes" id="UP000887560"/>
    </source>
</evidence>
<feature type="domain" description="ShKT" evidence="1">
    <location>
        <begin position="158"/>
        <end position="185"/>
    </location>
</feature>
<sequence length="234" mass="26006">MAGTWPCINGECADPSHSSCDRNNLYGCPPPSCRTNTDCNGLECRNGLCVDEFPQRKPSGSACDKHSDCLPSTLCANNKCETTQRVGSFAICDKDQDCLQGSIGTSKEVCAKYKTTDQKSGVCLLPTSDPNLIVTPIPFSTTRSYNMTTRGIGYNRGRNCELHRELCGNNMYQQLMKDNCRESCRDAGYNLNCVNTHPNCVFWAANGYCDNLFYPEQTRRDTCGLICHLYKFCD</sequence>
<organism evidence="2 3">
    <name type="scientific">Meloidogyne floridensis</name>
    <dbReference type="NCBI Taxonomy" id="298350"/>
    <lineage>
        <taxon>Eukaryota</taxon>
        <taxon>Metazoa</taxon>
        <taxon>Ecdysozoa</taxon>
        <taxon>Nematoda</taxon>
        <taxon>Chromadorea</taxon>
        <taxon>Rhabditida</taxon>
        <taxon>Tylenchina</taxon>
        <taxon>Tylenchomorpha</taxon>
        <taxon>Tylenchoidea</taxon>
        <taxon>Meloidogynidae</taxon>
        <taxon>Meloidogyninae</taxon>
        <taxon>Meloidogyne</taxon>
    </lineage>
</organism>
<dbReference type="InterPro" id="IPR003582">
    <property type="entry name" value="ShKT_dom"/>
</dbReference>
<evidence type="ECO:0000313" key="3">
    <source>
        <dbReference type="WBParaSite" id="scf7180000416267.g215"/>
    </source>
</evidence>